<accession>A0ABY1Q1Q7</accession>
<sequence length="157" mass="17998">MKSAVIAAALFVAVSGAAFVPAPAHAQVNVNIVIGNPPPPPRYEAVPRPRAGYVWAPGFWNWNGRDHDWRSGHWERARAGQVYNRPQWVQADNGWRLQEGGWRRARAERHERYERQERHERHDRRDEYRSEERDGHGHGHGHGGDHCPPGQAKKGRC</sequence>
<dbReference type="RefSeq" id="WP_283441670.1">
    <property type="nucleotide sequence ID" value="NZ_FXUL01000004.1"/>
</dbReference>
<name>A0ABY1Q1Q7_9BURK</name>
<evidence type="ECO:0000256" key="1">
    <source>
        <dbReference type="SAM" id="MobiDB-lite"/>
    </source>
</evidence>
<feature type="chain" id="PRO_5047546983" evidence="2">
    <location>
        <begin position="27"/>
        <end position="157"/>
    </location>
</feature>
<dbReference type="InterPro" id="IPR024447">
    <property type="entry name" value="YXWGXW_rpt"/>
</dbReference>
<evidence type="ECO:0000313" key="3">
    <source>
        <dbReference type="EMBL" id="SMP54924.1"/>
    </source>
</evidence>
<reference evidence="3 4" key="1">
    <citation type="submission" date="2017-05" db="EMBL/GenBank/DDBJ databases">
        <authorList>
            <person name="Varghese N."/>
            <person name="Submissions S."/>
        </authorList>
    </citation>
    <scope>NUCLEOTIDE SEQUENCE [LARGE SCALE GENOMIC DNA]</scope>
    <source>
        <strain evidence="3 4">DSM 26001</strain>
    </source>
</reference>
<feature type="region of interest" description="Disordered" evidence="1">
    <location>
        <begin position="106"/>
        <end position="157"/>
    </location>
</feature>
<protein>
    <submittedName>
        <fullName evidence="3">YXWGXW repeat-containing protein</fullName>
    </submittedName>
</protein>
<comment type="caution">
    <text evidence="3">The sequence shown here is derived from an EMBL/GenBank/DDBJ whole genome shotgun (WGS) entry which is preliminary data.</text>
</comment>
<feature type="compositionally biased region" description="Basic and acidic residues" evidence="1">
    <location>
        <begin position="108"/>
        <end position="145"/>
    </location>
</feature>
<evidence type="ECO:0000313" key="4">
    <source>
        <dbReference type="Proteomes" id="UP001158049"/>
    </source>
</evidence>
<organism evidence="3 4">
    <name type="scientific">Noviherbaspirillum suwonense</name>
    <dbReference type="NCBI Taxonomy" id="1224511"/>
    <lineage>
        <taxon>Bacteria</taxon>
        <taxon>Pseudomonadati</taxon>
        <taxon>Pseudomonadota</taxon>
        <taxon>Betaproteobacteria</taxon>
        <taxon>Burkholderiales</taxon>
        <taxon>Oxalobacteraceae</taxon>
        <taxon>Noviherbaspirillum</taxon>
    </lineage>
</organism>
<dbReference type="Pfam" id="PF12779">
    <property type="entry name" value="WXXGXW"/>
    <property type="match status" value="1"/>
</dbReference>
<proteinExistence type="predicted"/>
<dbReference type="EMBL" id="FXUL01000004">
    <property type="protein sequence ID" value="SMP54924.1"/>
    <property type="molecule type" value="Genomic_DNA"/>
</dbReference>
<keyword evidence="2" id="KW-0732">Signal</keyword>
<dbReference type="Proteomes" id="UP001158049">
    <property type="component" value="Unassembled WGS sequence"/>
</dbReference>
<gene>
    <name evidence="3" type="ORF">SAMN06295970_104102</name>
</gene>
<keyword evidence="4" id="KW-1185">Reference proteome</keyword>
<feature type="signal peptide" evidence="2">
    <location>
        <begin position="1"/>
        <end position="26"/>
    </location>
</feature>
<evidence type="ECO:0000256" key="2">
    <source>
        <dbReference type="SAM" id="SignalP"/>
    </source>
</evidence>